<sequence>MTDELLRIAFGHRAVASTEAIGTTLAVSDAALQADASIVIDVYDLDHPVHPAGHLGWWKFRMAAASPVDIRLRVDASAVEATLANEPPTQLWLNPAPPQYRRLLLNAVVRSNTTNAILALDRIAAVPGEDALVEFRAAFDRDWSSPRLAPSPYIPDPGQTIHIVSRAIFQRDAVGELCLDLYRMLRQNRIPVRMHAEGCDLTINDIVEPQNLLHERIGPADQVLYFYSQHDPLLEPLLAADCARKCVYFHGITDPDLVRVFDPELSVVCAKAIAELPRLARFDRFAANSRHSASALARALGPERAPDIGVIPPQIAPRPAARHEDSAPRQDALLSVQQMRPHKKVEDVLRLFAAYREASPSAQCWIVGRAPNRAYRDYLDWVERKELGLPAGAVRWLGSVGPAELADLYRSASAYVSMSEDEGFCLPLFEAMRNGLPVFAYGVPAVAETLGGSGLRFATKDFPHLAEHLAAVLADPARRSALLAGQARRVDDLLPRMSGTGFFELLSP</sequence>
<dbReference type="PANTHER" id="PTHR46401:SF2">
    <property type="entry name" value="GLYCOSYLTRANSFERASE WBBK-RELATED"/>
    <property type="match status" value="1"/>
</dbReference>
<dbReference type="SUPFAM" id="SSF53756">
    <property type="entry name" value="UDP-Glycosyltransferase/glycogen phosphorylase"/>
    <property type="match status" value="1"/>
</dbReference>
<protein>
    <submittedName>
        <fullName evidence="3">Glycosyltransferase</fullName>
        <ecNumber evidence="3">2.4.-.-</ecNumber>
    </submittedName>
</protein>
<evidence type="ECO:0000313" key="4">
    <source>
        <dbReference type="Proteomes" id="UP001556196"/>
    </source>
</evidence>
<dbReference type="InterPro" id="IPR001296">
    <property type="entry name" value="Glyco_trans_1"/>
</dbReference>
<dbReference type="Proteomes" id="UP001556196">
    <property type="component" value="Unassembled WGS sequence"/>
</dbReference>
<evidence type="ECO:0000259" key="2">
    <source>
        <dbReference type="Pfam" id="PF00534"/>
    </source>
</evidence>
<feature type="domain" description="Glycosyl transferase family 1" evidence="2">
    <location>
        <begin position="329"/>
        <end position="481"/>
    </location>
</feature>
<comment type="caution">
    <text evidence="3">The sequence shown here is derived from an EMBL/GenBank/DDBJ whole genome shotgun (WGS) entry which is preliminary data.</text>
</comment>
<dbReference type="PANTHER" id="PTHR46401">
    <property type="entry name" value="GLYCOSYLTRANSFERASE WBBK-RELATED"/>
    <property type="match status" value="1"/>
</dbReference>
<dbReference type="GO" id="GO:0016757">
    <property type="term" value="F:glycosyltransferase activity"/>
    <property type="evidence" value="ECO:0007669"/>
    <property type="project" value="UniProtKB-KW"/>
</dbReference>
<organism evidence="3 4">
    <name type="scientific">Mesorhizobium marinum</name>
    <dbReference type="NCBI Taxonomy" id="3228790"/>
    <lineage>
        <taxon>Bacteria</taxon>
        <taxon>Pseudomonadati</taxon>
        <taxon>Pseudomonadota</taxon>
        <taxon>Alphaproteobacteria</taxon>
        <taxon>Hyphomicrobiales</taxon>
        <taxon>Phyllobacteriaceae</taxon>
        <taxon>Mesorhizobium</taxon>
    </lineage>
</organism>
<dbReference type="Pfam" id="PF00534">
    <property type="entry name" value="Glycos_transf_1"/>
    <property type="match status" value="1"/>
</dbReference>
<keyword evidence="4" id="KW-1185">Reference proteome</keyword>
<reference evidence="3 4" key="1">
    <citation type="submission" date="2024-06" db="EMBL/GenBank/DDBJ databases">
        <authorList>
            <person name="Tuo L."/>
        </authorList>
    </citation>
    <scope>NUCLEOTIDE SEQUENCE [LARGE SCALE GENOMIC DNA]</scope>
    <source>
        <strain evidence="3 4">ZMM04-5</strain>
    </source>
</reference>
<name>A0ABV3QZE3_9HYPH</name>
<dbReference type="EC" id="2.4.-.-" evidence="3"/>
<keyword evidence="1 3" id="KW-0808">Transferase</keyword>
<accession>A0ABV3QZE3</accession>
<proteinExistence type="predicted"/>
<dbReference type="RefSeq" id="WP_367722776.1">
    <property type="nucleotide sequence ID" value="NZ_JBFOCI010000002.1"/>
</dbReference>
<dbReference type="Gene3D" id="3.40.50.2000">
    <property type="entry name" value="Glycogen Phosphorylase B"/>
    <property type="match status" value="1"/>
</dbReference>
<dbReference type="EMBL" id="JBFOCI010000002">
    <property type="protein sequence ID" value="MEW9805687.1"/>
    <property type="molecule type" value="Genomic_DNA"/>
</dbReference>
<evidence type="ECO:0000256" key="1">
    <source>
        <dbReference type="ARBA" id="ARBA00022679"/>
    </source>
</evidence>
<keyword evidence="3" id="KW-0328">Glycosyltransferase</keyword>
<gene>
    <name evidence="3" type="ORF">ABUE31_06815</name>
</gene>
<evidence type="ECO:0000313" key="3">
    <source>
        <dbReference type="EMBL" id="MEW9805687.1"/>
    </source>
</evidence>